<dbReference type="PANTHER" id="PTHR11567">
    <property type="entry name" value="ACID PHOSPHATASE-RELATED"/>
    <property type="match status" value="1"/>
</dbReference>
<dbReference type="SUPFAM" id="SSF53254">
    <property type="entry name" value="Phosphoglycerate mutase-like"/>
    <property type="match status" value="1"/>
</dbReference>
<keyword evidence="4" id="KW-1185">Reference proteome</keyword>
<accession>A0AA50DHH9</accession>
<dbReference type="Pfam" id="PF00328">
    <property type="entry name" value="His_Phos_2"/>
    <property type="match status" value="1"/>
</dbReference>
<evidence type="ECO:0000256" key="1">
    <source>
        <dbReference type="ARBA" id="ARBA00005375"/>
    </source>
</evidence>
<dbReference type="InterPro" id="IPR029033">
    <property type="entry name" value="His_PPase_superfam"/>
</dbReference>
<keyword evidence="2" id="KW-0378">Hydrolase</keyword>
<dbReference type="GO" id="GO:0050308">
    <property type="term" value="F:sugar-phosphatase activity"/>
    <property type="evidence" value="ECO:0007669"/>
    <property type="project" value="TreeGrafter"/>
</dbReference>
<comment type="similarity">
    <text evidence="1">Belongs to the histidine acid phosphatase family.</text>
</comment>
<gene>
    <name evidence="3" type="ORF">Q3V30_16445</name>
</gene>
<dbReference type="CDD" id="cd07061">
    <property type="entry name" value="HP_HAP_like"/>
    <property type="match status" value="1"/>
</dbReference>
<dbReference type="RefSeq" id="WP_306207504.1">
    <property type="nucleotide sequence ID" value="NZ_CP132353.1"/>
</dbReference>
<dbReference type="InterPro" id="IPR033379">
    <property type="entry name" value="Acid_Pase_AS"/>
</dbReference>
<sequence length="439" mass="48412">MDARVLVLTTLVTLFLPLSFSHSAQPPDYKLEKVVEISRHGVRPPTAGDRKLMEAGSQRAWPRWLTEDGHLTGHGYTAAWLKARYESQRYRQLGLLPAGCPGPQDVYLRASTLQRTQATAEAWSAAAFPGCGVPVHALSHEDPLFSYPSGKATAAEKARSRQEALAALGGDLQQAEKRLQPQIAALKKAVCRENQPCPVFEQPWALKVWSNGGVAIEGLDTLAAMAETLRLAWSENQPAPLVAFGHAHSSAELSQLLPLLTAKYDYTNDLPSAALRGGSLLLNQIVQALKLDRQPTLASDKGQDQADLPPDVRWLLYVASDINIAYLRTLIDFSWQQGEYPRGNIPPAASLVFERWQSSHGERFLRIYFQSQSLDQIRQLTPPGPQAPLLVTEWQGKGCRVTSVGTLCPFDTALQQIEKNIDPPDVSVSYPQNASQRHY</sequence>
<evidence type="ECO:0000313" key="3">
    <source>
        <dbReference type="EMBL" id="WLS78042.1"/>
    </source>
</evidence>
<dbReference type="PROSITE" id="PS00616">
    <property type="entry name" value="HIS_ACID_PHOSPHAT_1"/>
    <property type="match status" value="1"/>
</dbReference>
<name>A0AA50DHH9_9GAMM</name>
<proteinExistence type="inferred from homology"/>
<dbReference type="EMBL" id="CP132353">
    <property type="protein sequence ID" value="WLS78042.1"/>
    <property type="molecule type" value="Genomic_DNA"/>
</dbReference>
<dbReference type="InterPro" id="IPR050645">
    <property type="entry name" value="Histidine_acid_phosphatase"/>
</dbReference>
<evidence type="ECO:0000256" key="2">
    <source>
        <dbReference type="ARBA" id="ARBA00022801"/>
    </source>
</evidence>
<dbReference type="KEGG" id="epi:Q3V30_16445"/>
<dbReference type="Proteomes" id="UP001228139">
    <property type="component" value="Chromosome"/>
</dbReference>
<dbReference type="AlphaFoldDB" id="A0AA50DHH9"/>
<evidence type="ECO:0000313" key="4">
    <source>
        <dbReference type="Proteomes" id="UP001228139"/>
    </source>
</evidence>
<dbReference type="Gene3D" id="3.40.50.1240">
    <property type="entry name" value="Phosphoglycerate mutase-like"/>
    <property type="match status" value="2"/>
</dbReference>
<dbReference type="GO" id="GO:0030288">
    <property type="term" value="C:outer membrane-bounded periplasmic space"/>
    <property type="evidence" value="ECO:0007669"/>
    <property type="project" value="TreeGrafter"/>
</dbReference>
<protein>
    <submittedName>
        <fullName evidence="3">Histidine-type phosphatase</fullName>
    </submittedName>
</protein>
<organism evidence="3 4">
    <name type="scientific">Erwinia pyri</name>
    <dbReference type="NCBI Taxonomy" id="3062598"/>
    <lineage>
        <taxon>Bacteria</taxon>
        <taxon>Pseudomonadati</taxon>
        <taxon>Pseudomonadota</taxon>
        <taxon>Gammaproteobacteria</taxon>
        <taxon>Enterobacterales</taxon>
        <taxon>Erwiniaceae</taxon>
        <taxon>Erwinia</taxon>
    </lineage>
</organism>
<dbReference type="PANTHER" id="PTHR11567:SF110">
    <property type="entry name" value="2-PHOSPHOXYLOSE PHOSPHATASE 1"/>
    <property type="match status" value="1"/>
</dbReference>
<dbReference type="InterPro" id="IPR000560">
    <property type="entry name" value="His_Pase_clade-2"/>
</dbReference>
<reference evidence="3 4" key="1">
    <citation type="submission" date="2023-07" db="EMBL/GenBank/DDBJ databases">
        <title>Pathogenic bacteria of pear tree diseases.</title>
        <authorList>
            <person name="Zhang Z."/>
            <person name="He L."/>
            <person name="Huang R."/>
        </authorList>
    </citation>
    <scope>NUCLEOTIDE SEQUENCE [LARGE SCALE GENOMIC DNA]</scope>
    <source>
        <strain evidence="3 4">DE2</strain>
    </source>
</reference>